<feature type="region of interest" description="Disordered" evidence="1">
    <location>
        <begin position="1"/>
        <end position="54"/>
    </location>
</feature>
<feature type="transmembrane region" description="Helical" evidence="2">
    <location>
        <begin position="59"/>
        <end position="78"/>
    </location>
</feature>
<keyword evidence="5" id="KW-1185">Reference proteome</keyword>
<keyword evidence="2" id="KW-0812">Transmembrane</keyword>
<dbReference type="RefSeq" id="WP_204033176.1">
    <property type="nucleotide sequence ID" value="NZ_BOOW01000059.1"/>
</dbReference>
<proteinExistence type="predicted"/>
<feature type="compositionally biased region" description="Polar residues" evidence="1">
    <location>
        <begin position="35"/>
        <end position="53"/>
    </location>
</feature>
<comment type="caution">
    <text evidence="4">The sequence shown here is derived from an EMBL/GenBank/DDBJ whole genome shotgun (WGS) entry which is preliminary data.</text>
</comment>
<feature type="domain" description="YtkA-like" evidence="3">
    <location>
        <begin position="94"/>
        <end position="171"/>
    </location>
</feature>
<dbReference type="AlphaFoldDB" id="A0A919RQG4"/>
<organism evidence="4 5">
    <name type="scientific">Sinosporangium siamense</name>
    <dbReference type="NCBI Taxonomy" id="1367973"/>
    <lineage>
        <taxon>Bacteria</taxon>
        <taxon>Bacillati</taxon>
        <taxon>Actinomycetota</taxon>
        <taxon>Actinomycetes</taxon>
        <taxon>Streptosporangiales</taxon>
        <taxon>Streptosporangiaceae</taxon>
        <taxon>Sinosporangium</taxon>
    </lineage>
</organism>
<dbReference type="Proteomes" id="UP000606172">
    <property type="component" value="Unassembled WGS sequence"/>
</dbReference>
<accession>A0A919RQG4</accession>
<evidence type="ECO:0000313" key="5">
    <source>
        <dbReference type="Proteomes" id="UP000606172"/>
    </source>
</evidence>
<reference evidence="4" key="1">
    <citation type="submission" date="2021-01" db="EMBL/GenBank/DDBJ databases">
        <title>Whole genome shotgun sequence of Sinosporangium siamense NBRC 109515.</title>
        <authorList>
            <person name="Komaki H."/>
            <person name="Tamura T."/>
        </authorList>
    </citation>
    <scope>NUCLEOTIDE SEQUENCE</scope>
    <source>
        <strain evidence="4">NBRC 109515</strain>
    </source>
</reference>
<keyword evidence="2" id="KW-0472">Membrane</keyword>
<evidence type="ECO:0000259" key="3">
    <source>
        <dbReference type="Pfam" id="PF13115"/>
    </source>
</evidence>
<name>A0A919RQG4_9ACTN</name>
<dbReference type="Pfam" id="PF13115">
    <property type="entry name" value="YtkA"/>
    <property type="match status" value="1"/>
</dbReference>
<evidence type="ECO:0000256" key="1">
    <source>
        <dbReference type="SAM" id="MobiDB-lite"/>
    </source>
</evidence>
<dbReference type="InterPro" id="IPR032693">
    <property type="entry name" value="YtkA-like_dom"/>
</dbReference>
<sequence length="189" mass="19343">MTDTTPADGPSAPGRTPASGTPANDVSADNIPAPDSSTTTLGVPADGTTSARSTGKRRFLSTVLSLALLAGLALWIFWPRDAGGPAVLHNGTAAYQIKLTLHSPKRGTSPVTVHVTDRQGKPAALTTVSVEPVMPHMGHAAAPATAVAGAPGLYRADNVRFFMAGAWEITVVLRGPTGTDQAVFPVLVT</sequence>
<keyword evidence="2" id="KW-1133">Transmembrane helix</keyword>
<evidence type="ECO:0000313" key="4">
    <source>
        <dbReference type="EMBL" id="GII97392.1"/>
    </source>
</evidence>
<dbReference type="EMBL" id="BOOW01000059">
    <property type="protein sequence ID" value="GII97392.1"/>
    <property type="molecule type" value="Genomic_DNA"/>
</dbReference>
<gene>
    <name evidence="4" type="ORF">Ssi02_76230</name>
</gene>
<protein>
    <recommendedName>
        <fullName evidence="3">YtkA-like domain-containing protein</fullName>
    </recommendedName>
</protein>
<evidence type="ECO:0000256" key="2">
    <source>
        <dbReference type="SAM" id="Phobius"/>
    </source>
</evidence>